<dbReference type="eggNOG" id="COG5266">
    <property type="taxonomic scope" value="Bacteria"/>
</dbReference>
<evidence type="ECO:0000313" key="1">
    <source>
        <dbReference type="EMBL" id="AGH44258.1"/>
    </source>
</evidence>
<dbReference type="KEGG" id="gps:C427_2149"/>
<dbReference type="InterPro" id="IPR019613">
    <property type="entry name" value="DUF4198"/>
</dbReference>
<accession>K7ADQ8</accession>
<dbReference type="PROSITE" id="PS51257">
    <property type="entry name" value="PROKAR_LIPOPROTEIN"/>
    <property type="match status" value="1"/>
</dbReference>
<sequence length="261" mass="28901">MFKHGILLGSIFLSTACLGHTPYLKPLSFEPSRDGMMTLDASFAEKFFVPEVAFANSIYLVSQPDGKTTTPDFMSQLKTRVVIEHKLEEDGTYRFSTGKRLGRVFKTYELDGKRHSMENPAESIPKGAKLLSFFQSLTIAETYASKGAPNDVAFSAYNTGLEFVPVTHPNDLFVYEPFEFTSLFDGKPIEGLKVQVFLAKDQFTDEKPTLELISNAKGGLSFTPKEAGTYLLLARHRSDAPATSIAPQISNTYTLVIEAVE</sequence>
<proteinExistence type="predicted"/>
<gene>
    <name evidence="1" type="ORF">C427_2149</name>
</gene>
<dbReference type="OrthoDB" id="5943at2"/>
<organism evidence="1 2">
    <name type="scientific">Paraglaciecola psychrophila 170</name>
    <dbReference type="NCBI Taxonomy" id="1129794"/>
    <lineage>
        <taxon>Bacteria</taxon>
        <taxon>Pseudomonadati</taxon>
        <taxon>Pseudomonadota</taxon>
        <taxon>Gammaproteobacteria</taxon>
        <taxon>Alteromonadales</taxon>
        <taxon>Alteromonadaceae</taxon>
        <taxon>Paraglaciecola</taxon>
    </lineage>
</organism>
<dbReference type="Pfam" id="PF10670">
    <property type="entry name" value="DUF4198"/>
    <property type="match status" value="1"/>
</dbReference>
<reference evidence="1 2" key="1">
    <citation type="journal article" date="2013" name="Genome Announc.">
        <title>Complete Genome Sequence of Glaciecola psychrophila Strain 170T.</title>
        <authorList>
            <person name="Yin J."/>
            <person name="Chen J."/>
            <person name="Liu G."/>
            <person name="Yu Y."/>
            <person name="Song L."/>
            <person name="Wang X."/>
            <person name="Qu X."/>
        </authorList>
    </citation>
    <scope>NUCLEOTIDE SEQUENCE [LARGE SCALE GENOMIC DNA]</scope>
    <source>
        <strain evidence="1 2">170</strain>
    </source>
</reference>
<keyword evidence="2" id="KW-1185">Reference proteome</keyword>
<dbReference type="Proteomes" id="UP000011864">
    <property type="component" value="Chromosome"/>
</dbReference>
<evidence type="ECO:0008006" key="3">
    <source>
        <dbReference type="Google" id="ProtNLM"/>
    </source>
</evidence>
<name>K7ADQ8_9ALTE</name>
<dbReference type="PATRIC" id="fig|1129794.4.peg.2125"/>
<dbReference type="EMBL" id="CP003837">
    <property type="protein sequence ID" value="AGH44258.1"/>
    <property type="molecule type" value="Genomic_DNA"/>
</dbReference>
<dbReference type="HOGENOM" id="CLU_079897_1_0_6"/>
<evidence type="ECO:0000313" key="2">
    <source>
        <dbReference type="Proteomes" id="UP000011864"/>
    </source>
</evidence>
<dbReference type="AlphaFoldDB" id="K7ADQ8"/>
<dbReference type="STRING" id="1129794.C427_2149"/>
<dbReference type="RefSeq" id="WP_007643320.1">
    <property type="nucleotide sequence ID" value="NC_020514.1"/>
</dbReference>
<protein>
    <recommendedName>
        <fullName evidence="3">DUF4198 domain-containing protein</fullName>
    </recommendedName>
</protein>